<keyword evidence="2 8" id="KW-0812">Transmembrane</keyword>
<dbReference type="PANTHER" id="PTHR12924">
    <property type="entry name" value="TRANSLOCON-ASSOCIATED PROTEIN, ALPHA SUBUNIT"/>
    <property type="match status" value="1"/>
</dbReference>
<dbReference type="Proteomes" id="UP000245207">
    <property type="component" value="Unassembled WGS sequence"/>
</dbReference>
<dbReference type="AlphaFoldDB" id="A0A2U1NZT6"/>
<reference evidence="9 10" key="1">
    <citation type="journal article" date="2018" name="Mol. Plant">
        <title>The genome of Artemisia annua provides insight into the evolution of Asteraceae family and artemisinin biosynthesis.</title>
        <authorList>
            <person name="Shen Q."/>
            <person name="Zhang L."/>
            <person name="Liao Z."/>
            <person name="Wang S."/>
            <person name="Yan T."/>
            <person name="Shi P."/>
            <person name="Liu M."/>
            <person name="Fu X."/>
            <person name="Pan Q."/>
            <person name="Wang Y."/>
            <person name="Lv Z."/>
            <person name="Lu X."/>
            <person name="Zhang F."/>
            <person name="Jiang W."/>
            <person name="Ma Y."/>
            <person name="Chen M."/>
            <person name="Hao X."/>
            <person name="Li L."/>
            <person name="Tang Y."/>
            <person name="Lv G."/>
            <person name="Zhou Y."/>
            <person name="Sun X."/>
            <person name="Brodelius P.E."/>
            <person name="Rose J.K.C."/>
            <person name="Tang K."/>
        </authorList>
    </citation>
    <scope>NUCLEOTIDE SEQUENCE [LARGE SCALE GENOMIC DNA]</scope>
    <source>
        <strain evidence="10">cv. Huhao1</strain>
        <tissue evidence="9">Leaf</tissue>
    </source>
</reference>
<feature type="region of interest" description="Disordered" evidence="7">
    <location>
        <begin position="1"/>
        <end position="29"/>
    </location>
</feature>
<evidence type="ECO:0000256" key="6">
    <source>
        <dbReference type="ARBA" id="ARBA00023136"/>
    </source>
</evidence>
<dbReference type="STRING" id="35608.A0A2U1NZT6"/>
<keyword evidence="4" id="KW-0256">Endoplasmic reticulum</keyword>
<keyword evidence="3" id="KW-0732">Signal</keyword>
<gene>
    <name evidence="9" type="ORF">CTI12_AA208850</name>
</gene>
<evidence type="ECO:0000256" key="8">
    <source>
        <dbReference type="SAM" id="Phobius"/>
    </source>
</evidence>
<accession>A0A2U1NZT6</accession>
<keyword evidence="10" id="KW-1185">Reference proteome</keyword>
<comment type="caution">
    <text evidence="9">The sequence shown here is derived from an EMBL/GenBank/DDBJ whole genome shotgun (WGS) entry which is preliminary data.</text>
</comment>
<dbReference type="InterPro" id="IPR005595">
    <property type="entry name" value="TRAP_alpha"/>
</dbReference>
<sequence>MSELRSEDQNDDDVQEIKNPGKEEKKNWTTDEEVFLAKAWAQVSTCQKVGNQQKSDSFWGRILEHFKQNVPDTLRTFHGLNTKWKTMHTEMNTFNGLYIQQIFQQKTMAKLGFPPIFSLPFLLFILFFLVSRCQSDSEDAELVAETVEEGNLGIVDDEVQDFGIGNYSPAPGVETVCVFPKNAAKTVVAGQETELLIGMKNEGDQHVKVLAVHASVHLPFDHRMLVQNLSAVAFNNASVPPSVQATFPYIFAVSKFLQVDLSLLLQLFITMVRCQSDSEDAELVAETVEEGNLGIVDDEVQDFGIGNYSPAPGVETVCVFPKNAAKTVVAGQETELLIGMKNEGDQHVKVLAVHASVHLPFDHRMLVQNLSAVAFNNASVPPSVQATFPYIFAVSKFLQAGTFDLVGTIVYEIDQLPYQNTFYNGTIEVTEAGGFVSVETVFLVSLGIALLAFAGLWVRGQIQNLSKVFSQAFLSYNPLLLITQKTKRAPKVETGTRNVDASMDEWLEVGNFLHSIKGQQVKEEEVDLCWHIDSCNHFFPDSPSKKNIYAIIRIPLTLLSHLLSHSLAPTPRKTPMDLIAPILQGDIHSATYEEFWFLIVGFRVEWFPTFHLRANTRFSEGFKRIEAQGGEAVNSLLGLSKYGDPPIDSESGHQDINGCVLGMKFGLKRGSYGTEMDVELGAEVEAATDVNSCIRFSEPVDYHPLHMLVIFGPITPSMPEALATGCSSLKHLASQTWPLVGARHCTVVLHLFSPLGGSSSARRV</sequence>
<evidence type="ECO:0000256" key="1">
    <source>
        <dbReference type="ARBA" id="ARBA00004115"/>
    </source>
</evidence>
<evidence type="ECO:0000256" key="4">
    <source>
        <dbReference type="ARBA" id="ARBA00022824"/>
    </source>
</evidence>
<feature type="transmembrane region" description="Helical" evidence="8">
    <location>
        <begin position="111"/>
        <end position="130"/>
    </location>
</feature>
<evidence type="ECO:0000256" key="2">
    <source>
        <dbReference type="ARBA" id="ARBA00022692"/>
    </source>
</evidence>
<evidence type="ECO:0000256" key="7">
    <source>
        <dbReference type="SAM" id="MobiDB-lite"/>
    </source>
</evidence>
<keyword evidence="6 8" id="KW-0472">Membrane</keyword>
<proteinExistence type="predicted"/>
<organism evidence="9 10">
    <name type="scientific">Artemisia annua</name>
    <name type="common">Sweet wormwood</name>
    <dbReference type="NCBI Taxonomy" id="35608"/>
    <lineage>
        <taxon>Eukaryota</taxon>
        <taxon>Viridiplantae</taxon>
        <taxon>Streptophyta</taxon>
        <taxon>Embryophyta</taxon>
        <taxon>Tracheophyta</taxon>
        <taxon>Spermatophyta</taxon>
        <taxon>Magnoliopsida</taxon>
        <taxon>eudicotyledons</taxon>
        <taxon>Gunneridae</taxon>
        <taxon>Pentapetalae</taxon>
        <taxon>asterids</taxon>
        <taxon>campanulids</taxon>
        <taxon>Asterales</taxon>
        <taxon>Asteraceae</taxon>
        <taxon>Asteroideae</taxon>
        <taxon>Anthemideae</taxon>
        <taxon>Artemisiinae</taxon>
        <taxon>Artemisia</taxon>
    </lineage>
</organism>
<evidence type="ECO:0000256" key="5">
    <source>
        <dbReference type="ARBA" id="ARBA00022989"/>
    </source>
</evidence>
<evidence type="ECO:0000313" key="9">
    <source>
        <dbReference type="EMBL" id="PWA79033.1"/>
    </source>
</evidence>
<name>A0A2U1NZT6_ARTAN</name>
<dbReference type="Pfam" id="PF03896">
    <property type="entry name" value="TRAP_alpha"/>
    <property type="match status" value="2"/>
</dbReference>
<comment type="subcellular location">
    <subcellularLocation>
        <location evidence="1">Endoplasmic reticulum membrane</location>
        <topology evidence="1">Single-pass type I membrane protein</topology>
    </subcellularLocation>
</comment>
<evidence type="ECO:0000313" key="10">
    <source>
        <dbReference type="Proteomes" id="UP000245207"/>
    </source>
</evidence>
<evidence type="ECO:0000256" key="3">
    <source>
        <dbReference type="ARBA" id="ARBA00022729"/>
    </source>
</evidence>
<dbReference type="EMBL" id="PKPP01001907">
    <property type="protein sequence ID" value="PWA79033.1"/>
    <property type="molecule type" value="Genomic_DNA"/>
</dbReference>
<keyword evidence="5 8" id="KW-1133">Transmembrane helix</keyword>
<dbReference type="GO" id="GO:0005789">
    <property type="term" value="C:endoplasmic reticulum membrane"/>
    <property type="evidence" value="ECO:0007669"/>
    <property type="project" value="UniProtKB-SubCell"/>
</dbReference>
<feature type="compositionally biased region" description="Basic and acidic residues" evidence="7">
    <location>
        <begin position="15"/>
        <end position="29"/>
    </location>
</feature>
<protein>
    <submittedName>
        <fullName evidence="9">Translocon-associated protein (TRAP), alpha subunit</fullName>
    </submittedName>
</protein>
<dbReference type="PANTHER" id="PTHR12924:SF7">
    <property type="entry name" value="TRANSLOCON-ASSOCIATED PROTEIN SUBUNIT ALPHA"/>
    <property type="match status" value="1"/>
</dbReference>
<dbReference type="OrthoDB" id="1926781at2759"/>